<dbReference type="GO" id="GO:0005783">
    <property type="term" value="C:endoplasmic reticulum"/>
    <property type="evidence" value="ECO:0007669"/>
    <property type="project" value="TreeGrafter"/>
</dbReference>
<feature type="transmembrane region" description="Helical" evidence="1">
    <location>
        <begin position="189"/>
        <end position="210"/>
    </location>
</feature>
<dbReference type="EMBL" id="VFQX01000041">
    <property type="protein sequence ID" value="KAF0976157.1"/>
    <property type="molecule type" value="Genomic_DNA"/>
</dbReference>
<keyword evidence="1" id="KW-0812">Transmembrane</keyword>
<keyword evidence="1" id="KW-0472">Membrane</keyword>
<dbReference type="NCBIfam" id="TIGR01451">
    <property type="entry name" value="B_ant_repeat"/>
    <property type="match status" value="1"/>
</dbReference>
<evidence type="ECO:0000256" key="2">
    <source>
        <dbReference type="SAM" id="SignalP"/>
    </source>
</evidence>
<keyword evidence="4" id="KW-1185">Reference proteome</keyword>
<proteinExistence type="predicted"/>
<dbReference type="Proteomes" id="UP000444721">
    <property type="component" value="Unassembled WGS sequence"/>
</dbReference>
<reference evidence="3 4" key="1">
    <citation type="journal article" date="2019" name="Sci. Rep.">
        <title>Nanopore sequencing improves the draft genome of the human pathogenic amoeba Naegleria fowleri.</title>
        <authorList>
            <person name="Liechti N."/>
            <person name="Schurch N."/>
            <person name="Bruggmann R."/>
            <person name="Wittwer M."/>
        </authorList>
    </citation>
    <scope>NUCLEOTIDE SEQUENCE [LARGE SCALE GENOMIC DNA]</scope>
    <source>
        <strain evidence="3 4">ATCC 30894</strain>
    </source>
</reference>
<keyword evidence="1" id="KW-1133">Transmembrane helix</keyword>
<protein>
    <recommendedName>
        <fullName evidence="5">Translocon-associated protein subunit beta</fullName>
    </recommendedName>
</protein>
<dbReference type="OrthoDB" id="5860827at2759"/>
<dbReference type="OMA" id="YGFFNYT"/>
<dbReference type="GeneID" id="68112050"/>
<dbReference type="VEuPathDB" id="AmoebaDB:NF0125010"/>
<name>A0A6A5BGY2_NAEFO</name>
<dbReference type="VEuPathDB" id="AmoebaDB:FDP41_004832"/>
<feature type="signal peptide" evidence="2">
    <location>
        <begin position="1"/>
        <end position="33"/>
    </location>
</feature>
<dbReference type="AlphaFoldDB" id="A0A6A5BGY2"/>
<dbReference type="InterPro" id="IPR047589">
    <property type="entry name" value="DUF11_rpt"/>
</dbReference>
<dbReference type="PANTHER" id="PTHR12861:SF3">
    <property type="entry name" value="TRANSLOCON-ASSOCIATED PROTEIN SUBUNIT BETA"/>
    <property type="match status" value="1"/>
</dbReference>
<dbReference type="PANTHER" id="PTHR12861">
    <property type="entry name" value="TRANSLOCON-ASSOCIATED PROTEIN, BETA SUBUNIT PRECURSOR TRAP-BETA SIGNAL SEQUENCE RECEPTOR BETA SUBUNIT"/>
    <property type="match status" value="1"/>
</dbReference>
<comment type="caution">
    <text evidence="3">The sequence shown here is derived from an EMBL/GenBank/DDBJ whole genome shotgun (WGS) entry which is preliminary data.</text>
</comment>
<dbReference type="RefSeq" id="XP_044560870.1">
    <property type="nucleotide sequence ID" value="XM_044708290.1"/>
</dbReference>
<keyword evidence="2" id="KW-0732">Signal</keyword>
<dbReference type="Pfam" id="PF05753">
    <property type="entry name" value="TRAP_beta"/>
    <property type="match status" value="1"/>
</dbReference>
<organism evidence="3 4">
    <name type="scientific">Naegleria fowleri</name>
    <name type="common">Brain eating amoeba</name>
    <dbReference type="NCBI Taxonomy" id="5763"/>
    <lineage>
        <taxon>Eukaryota</taxon>
        <taxon>Discoba</taxon>
        <taxon>Heterolobosea</taxon>
        <taxon>Tetramitia</taxon>
        <taxon>Eutetramitia</taxon>
        <taxon>Vahlkampfiidae</taxon>
        <taxon>Naegleria</taxon>
    </lineage>
</organism>
<evidence type="ECO:0000313" key="4">
    <source>
        <dbReference type="Proteomes" id="UP000444721"/>
    </source>
</evidence>
<accession>A0A6A5BGY2</accession>
<evidence type="ECO:0008006" key="5">
    <source>
        <dbReference type="Google" id="ProtNLM"/>
    </source>
</evidence>
<evidence type="ECO:0000256" key="1">
    <source>
        <dbReference type="SAM" id="Phobius"/>
    </source>
</evidence>
<feature type="chain" id="PRO_5025510339" description="Translocon-associated protein subunit beta" evidence="2">
    <location>
        <begin position="34"/>
        <end position="228"/>
    </location>
</feature>
<sequence>MIKSSSTSFKVSIAKSLLSVLLVLCVSSLLVLAQDDTTTTTEPTTSSTTTQQQQQHNVRLLLHKSVSPSEAIINTNMTFTITLYNLGEEPAYDVEVKDNEWPESSFDLIEGESKATFAKIGTNEKVSFTYTIVPKSVGEISTQHATASYRLTPEKDEKSGLKLFAKSNILPPIPVLTQADYDRKHDSHLGTWATFFLLALIPTALPYAVYMNANNQILELADQSKKNQ</sequence>
<evidence type="ECO:0000313" key="3">
    <source>
        <dbReference type="EMBL" id="KAF0976157.1"/>
    </source>
</evidence>
<dbReference type="VEuPathDB" id="AmoebaDB:NfTy_085620"/>
<gene>
    <name evidence="3" type="ORF">FDP41_004832</name>
</gene>